<dbReference type="PANTHER" id="PTHR30055">
    <property type="entry name" value="HTH-TYPE TRANSCRIPTIONAL REGULATOR RUTR"/>
    <property type="match status" value="1"/>
</dbReference>
<dbReference type="InterPro" id="IPR001647">
    <property type="entry name" value="HTH_TetR"/>
</dbReference>
<dbReference type="GO" id="GO:0003700">
    <property type="term" value="F:DNA-binding transcription factor activity"/>
    <property type="evidence" value="ECO:0007669"/>
    <property type="project" value="TreeGrafter"/>
</dbReference>
<comment type="caution">
    <text evidence="6">The sequence shown here is derived from an EMBL/GenBank/DDBJ whole genome shotgun (WGS) entry which is preliminary data.</text>
</comment>
<proteinExistence type="predicted"/>
<dbReference type="InterPro" id="IPR009057">
    <property type="entry name" value="Homeodomain-like_sf"/>
</dbReference>
<keyword evidence="7" id="KW-1185">Reference proteome</keyword>
<dbReference type="PANTHER" id="PTHR30055:SF234">
    <property type="entry name" value="HTH-TYPE TRANSCRIPTIONAL REGULATOR BETI"/>
    <property type="match status" value="1"/>
</dbReference>
<keyword evidence="2 4" id="KW-0238">DNA-binding</keyword>
<gene>
    <name evidence="6" type="ORF">GCM10011519_32500</name>
</gene>
<evidence type="ECO:0000313" key="7">
    <source>
        <dbReference type="Proteomes" id="UP000649179"/>
    </source>
</evidence>
<dbReference type="Pfam" id="PF00440">
    <property type="entry name" value="TetR_N"/>
    <property type="match status" value="1"/>
</dbReference>
<evidence type="ECO:0000256" key="1">
    <source>
        <dbReference type="ARBA" id="ARBA00023015"/>
    </source>
</evidence>
<sequence length="193" mass="21109">MTAVAPGSRLEPEARRRQILDAARALYAERPYEDVSAVELAAAAGVARGLLNHYFGSKRALFLTVMRESVTMPREMLEDLGGRPLPERAAAAVSAILDAATTYGQDWVNASGTATLRGDADVQQVVDEADDRAARLVLDALGQSDDPALRVRLRTFAPMVKATCREWLHRGTVQREEAQRTLTDVLLLLVTRP</sequence>
<name>A0A917BRJ7_9ACTN</name>
<dbReference type="InterPro" id="IPR050109">
    <property type="entry name" value="HTH-type_TetR-like_transc_reg"/>
</dbReference>
<evidence type="ECO:0000256" key="2">
    <source>
        <dbReference type="ARBA" id="ARBA00023125"/>
    </source>
</evidence>
<dbReference type="PROSITE" id="PS50977">
    <property type="entry name" value="HTH_TETR_2"/>
    <property type="match status" value="1"/>
</dbReference>
<evidence type="ECO:0000256" key="4">
    <source>
        <dbReference type="PROSITE-ProRule" id="PRU00335"/>
    </source>
</evidence>
<keyword evidence="1" id="KW-0805">Transcription regulation</keyword>
<feature type="DNA-binding region" description="H-T-H motif" evidence="4">
    <location>
        <begin position="36"/>
        <end position="55"/>
    </location>
</feature>
<reference evidence="6" key="2">
    <citation type="submission" date="2020-09" db="EMBL/GenBank/DDBJ databases">
        <authorList>
            <person name="Sun Q."/>
            <person name="Zhou Y."/>
        </authorList>
    </citation>
    <scope>NUCLEOTIDE SEQUENCE</scope>
    <source>
        <strain evidence="6">CGMCC 1.16067</strain>
    </source>
</reference>
<accession>A0A917BRJ7</accession>
<dbReference type="Gene3D" id="1.10.357.10">
    <property type="entry name" value="Tetracycline Repressor, domain 2"/>
    <property type="match status" value="1"/>
</dbReference>
<dbReference type="AlphaFoldDB" id="A0A917BRJ7"/>
<dbReference type="PRINTS" id="PR00455">
    <property type="entry name" value="HTHTETR"/>
</dbReference>
<dbReference type="GO" id="GO:0000976">
    <property type="term" value="F:transcription cis-regulatory region binding"/>
    <property type="evidence" value="ECO:0007669"/>
    <property type="project" value="TreeGrafter"/>
</dbReference>
<evidence type="ECO:0000313" key="6">
    <source>
        <dbReference type="EMBL" id="GGF56062.1"/>
    </source>
</evidence>
<dbReference type="RefSeq" id="WP_188780720.1">
    <property type="nucleotide sequence ID" value="NZ_BMKQ01000001.1"/>
</dbReference>
<dbReference type="Proteomes" id="UP000649179">
    <property type="component" value="Unassembled WGS sequence"/>
</dbReference>
<dbReference type="EMBL" id="BMKQ01000001">
    <property type="protein sequence ID" value="GGF56062.1"/>
    <property type="molecule type" value="Genomic_DNA"/>
</dbReference>
<organism evidence="6 7">
    <name type="scientific">Marmoricola endophyticus</name>
    <dbReference type="NCBI Taxonomy" id="2040280"/>
    <lineage>
        <taxon>Bacteria</taxon>
        <taxon>Bacillati</taxon>
        <taxon>Actinomycetota</taxon>
        <taxon>Actinomycetes</taxon>
        <taxon>Propionibacteriales</taxon>
        <taxon>Nocardioidaceae</taxon>
        <taxon>Marmoricola</taxon>
    </lineage>
</organism>
<protein>
    <submittedName>
        <fullName evidence="6">TetR family transcriptional regulator</fullName>
    </submittedName>
</protein>
<evidence type="ECO:0000259" key="5">
    <source>
        <dbReference type="PROSITE" id="PS50977"/>
    </source>
</evidence>
<dbReference type="SUPFAM" id="SSF46689">
    <property type="entry name" value="Homeodomain-like"/>
    <property type="match status" value="1"/>
</dbReference>
<evidence type="ECO:0000256" key="3">
    <source>
        <dbReference type="ARBA" id="ARBA00023163"/>
    </source>
</evidence>
<keyword evidence="3" id="KW-0804">Transcription</keyword>
<reference evidence="6" key="1">
    <citation type="journal article" date="2014" name="Int. J. Syst. Evol. Microbiol.">
        <title>Complete genome sequence of Corynebacterium casei LMG S-19264T (=DSM 44701T), isolated from a smear-ripened cheese.</title>
        <authorList>
            <consortium name="US DOE Joint Genome Institute (JGI-PGF)"/>
            <person name="Walter F."/>
            <person name="Albersmeier A."/>
            <person name="Kalinowski J."/>
            <person name="Ruckert C."/>
        </authorList>
    </citation>
    <scope>NUCLEOTIDE SEQUENCE</scope>
    <source>
        <strain evidence="6">CGMCC 1.16067</strain>
    </source>
</reference>
<feature type="domain" description="HTH tetR-type" evidence="5">
    <location>
        <begin position="13"/>
        <end position="73"/>
    </location>
</feature>